<feature type="compositionally biased region" description="Polar residues" evidence="1">
    <location>
        <begin position="1"/>
        <end position="17"/>
    </location>
</feature>
<evidence type="ECO:0000256" key="1">
    <source>
        <dbReference type="SAM" id="MobiDB-lite"/>
    </source>
</evidence>
<dbReference type="EMBL" id="QHHQ01000011">
    <property type="protein sequence ID" value="RAH96710.1"/>
    <property type="molecule type" value="Genomic_DNA"/>
</dbReference>
<dbReference type="AlphaFoldDB" id="A0A8B2NPI6"/>
<proteinExistence type="predicted"/>
<evidence type="ECO:0000313" key="2">
    <source>
        <dbReference type="EMBL" id="RAH96710.1"/>
    </source>
</evidence>
<protein>
    <submittedName>
        <fullName evidence="2">Uncharacterized protein</fullName>
    </submittedName>
</protein>
<dbReference type="Proteomes" id="UP000249590">
    <property type="component" value="Unassembled WGS sequence"/>
</dbReference>
<comment type="caution">
    <text evidence="2">The sequence shown here is derived from an EMBL/GenBank/DDBJ whole genome shotgun (WGS) entry which is preliminary data.</text>
</comment>
<evidence type="ECO:0000313" key="3">
    <source>
        <dbReference type="Proteomes" id="UP000249590"/>
    </source>
</evidence>
<sequence>MTPGATSRSPRISTSPETWPRRSFSVNIGVERDHDCSAGGVCPAARAWGTTIELITTPERTAYHDRTDLRRWQDEG</sequence>
<name>A0A8B2NPI6_9HYPH</name>
<feature type="region of interest" description="Disordered" evidence="1">
    <location>
        <begin position="1"/>
        <end position="20"/>
    </location>
</feature>
<organism evidence="2 3">
    <name type="scientific">Acuticoccus sediminis</name>
    <dbReference type="NCBI Taxonomy" id="2184697"/>
    <lineage>
        <taxon>Bacteria</taxon>
        <taxon>Pseudomonadati</taxon>
        <taxon>Pseudomonadota</taxon>
        <taxon>Alphaproteobacteria</taxon>
        <taxon>Hyphomicrobiales</taxon>
        <taxon>Amorphaceae</taxon>
        <taxon>Acuticoccus</taxon>
    </lineage>
</organism>
<accession>A0A8B2NPI6</accession>
<keyword evidence="3" id="KW-1185">Reference proteome</keyword>
<gene>
    <name evidence="2" type="ORF">DLJ53_31090</name>
</gene>
<reference evidence="2 3" key="1">
    <citation type="submission" date="2018-05" db="EMBL/GenBank/DDBJ databases">
        <title>Acuticoccus sediminis sp. nov., isolated from deep-sea sediment of Indian Ocean.</title>
        <authorList>
            <person name="Liu X."/>
            <person name="Lai Q."/>
            <person name="Du Y."/>
            <person name="Sun F."/>
            <person name="Zhang X."/>
            <person name="Wang S."/>
            <person name="Shao Z."/>
        </authorList>
    </citation>
    <scope>NUCLEOTIDE SEQUENCE [LARGE SCALE GENOMIC DNA]</scope>
    <source>
        <strain evidence="2 3">PTG4-2</strain>
    </source>
</reference>